<gene>
    <name evidence="1" type="ORF">CANINC_000920</name>
</gene>
<organism evidence="1 2">
    <name type="scientific">Pichia inconspicua</name>
    <dbReference type="NCBI Taxonomy" id="52247"/>
    <lineage>
        <taxon>Eukaryota</taxon>
        <taxon>Fungi</taxon>
        <taxon>Dikarya</taxon>
        <taxon>Ascomycota</taxon>
        <taxon>Saccharomycotina</taxon>
        <taxon>Pichiomycetes</taxon>
        <taxon>Pichiales</taxon>
        <taxon>Pichiaceae</taxon>
        <taxon>Pichia</taxon>
    </lineage>
</organism>
<evidence type="ECO:0000313" key="1">
    <source>
        <dbReference type="EMBL" id="TID30565.1"/>
    </source>
</evidence>
<keyword evidence="2" id="KW-1185">Reference proteome</keyword>
<dbReference type="AlphaFoldDB" id="A0A4T0X5H4"/>
<reference evidence="1 2" key="1">
    <citation type="journal article" date="2019" name="Front. Genet.">
        <title>Whole-Genome Sequencing of the Opportunistic Yeast Pathogen Candida inconspicua Uncovers Its Hybrid Origin.</title>
        <authorList>
            <person name="Mixao V."/>
            <person name="Hansen A.P."/>
            <person name="Saus E."/>
            <person name="Boekhout T."/>
            <person name="Lass-Florl C."/>
            <person name="Gabaldon T."/>
        </authorList>
    </citation>
    <scope>NUCLEOTIDE SEQUENCE [LARGE SCALE GENOMIC DNA]</scope>
    <source>
        <strain evidence="1 2">CBS 180</strain>
    </source>
</reference>
<dbReference type="Proteomes" id="UP000307173">
    <property type="component" value="Unassembled WGS sequence"/>
</dbReference>
<sequence length="710" mass="81350">MLPKAQRRLIAAIERMENLIQPAINKPFKVGNWFNNYKEDLKLHVPRVEVNFETCLTPDESKWNVKPLSINVEKAKRILLRESLKLSDSSKSWMTICIQQYNEEPLEPILPVERNPLLIEVIDPIIDYTEQSFNKTRWEIDIVDDLFDEPIEEFCLSNENQDIESSIPPFFLISDLKVTLSVLAESNYTATYRISKRMKKKWKLKIPVNWIVDSSVKRDIFDELVSKFEVAFCVPVPHLEFESEDRLYVDKKRWSVSTYKTYMLSWKLSVNGNVRDVLEEKCDYSVVIPMMKDDLCKYIKMEEIEKSNFVSALENIPITLQHNYLSLNELEETPDTLPIVTPQEDISLSNHSSELADDVVNSTKNSFLISPKTASDKEIVASSNASQSTPDSTVSKHKIDEMDTLVLKKKQKVQKTVMLDNKKYPYLDVFNQTTTFNLLPQTRKEVGSVPGTKELVHVPMVLPQEAKEQILENTEQSINESLFDVVPVDKRLWLFVNISFGDRFGAAFLQLSELVVDVSQVELLDFADCGKGLEFDMFLNVQCGAIFLRPINIYQRDLKSGEDIIFSQIAEIAHTVTSLVLVIVVDEDEDDPKVEQFVKLAESYGIEIFVLENNAKKIAQAMVELALKYGELQKREFEWNSGHQFLEACGVQNPLLQEWILDKCTVEEFVSLSVGSREQLLGPVCSDELIRIVNGAVQRFVECLDAPDQG</sequence>
<dbReference type="OrthoDB" id="3997868at2759"/>
<comment type="caution">
    <text evidence="1">The sequence shown here is derived from an EMBL/GenBank/DDBJ whole genome shotgun (WGS) entry which is preliminary data.</text>
</comment>
<accession>A0A4T0X5H4</accession>
<name>A0A4T0X5H4_9ASCO</name>
<evidence type="ECO:0000313" key="2">
    <source>
        <dbReference type="Proteomes" id="UP000307173"/>
    </source>
</evidence>
<proteinExistence type="predicted"/>
<protein>
    <submittedName>
        <fullName evidence="1">Uncharacterized protein</fullName>
    </submittedName>
</protein>
<dbReference type="EMBL" id="SELW01000141">
    <property type="protein sequence ID" value="TID30565.1"/>
    <property type="molecule type" value="Genomic_DNA"/>
</dbReference>